<accession>A0A2X3DIG5</accession>
<dbReference type="RefSeq" id="WP_112058361.1">
    <property type="nucleotide sequence ID" value="NZ_UAWL01000006.1"/>
</dbReference>
<reference evidence="1 2" key="1">
    <citation type="submission" date="2018-06" db="EMBL/GenBank/DDBJ databases">
        <authorList>
            <consortium name="Pathogen Informatics"/>
            <person name="Doyle S."/>
        </authorList>
    </citation>
    <scope>NUCLEOTIDE SEQUENCE [LARGE SCALE GENOMIC DNA]</scope>
    <source>
        <strain evidence="1 2">NCTC13102</strain>
    </source>
</reference>
<organism evidence="1 2">
    <name type="scientific">Helicobacter fennelliae</name>
    <dbReference type="NCBI Taxonomy" id="215"/>
    <lineage>
        <taxon>Bacteria</taxon>
        <taxon>Pseudomonadati</taxon>
        <taxon>Campylobacterota</taxon>
        <taxon>Epsilonproteobacteria</taxon>
        <taxon>Campylobacterales</taxon>
        <taxon>Helicobacteraceae</taxon>
        <taxon>Helicobacter</taxon>
    </lineage>
</organism>
<evidence type="ECO:0000313" key="2">
    <source>
        <dbReference type="Proteomes" id="UP000250166"/>
    </source>
</evidence>
<sequence>MQLFVFMRKVKNMLKMIRGRRWGLLWDRMPFAKVIFTLTNFIPHPQSYKYIILGGHGVGLTAFLHYLESIHAKPCQVLTYEAVRPFIFWRKFNGFSKQSSDGLVFDKAPLNAYAPSIFKSLKYKVPLYQIIRDPISIIKSNINVSMFHAISKINSQEDASNYLFLTIDHIEHLMFHFTSERALVSHIASEVHYLRMRDIDDSGMLHTMQSFASKFGYNLDSQSSDVVGGGGKFTLKSSNNKLPSSYISTQLHISDNTPTYLDSIQESAIKGSLFPRCFPYVFEYNNEIFVLSTPSRLNGQSIQEVDMITLAKRPHIKEYYPIKHYVVQNYEQYPLILAGVKSINISSIQQDELNQKIQKYIHYVFEMLKKHKDYEFTEERIIATLLNNQSYAKDLAYKIHRELDILRCDFPNILDEFIHTKKFLSYFNLDKGE</sequence>
<dbReference type="Proteomes" id="UP000250166">
    <property type="component" value="Unassembled WGS sequence"/>
</dbReference>
<dbReference type="AlphaFoldDB" id="A0A2X3DIG5"/>
<name>A0A2X3DIG5_9HELI</name>
<gene>
    <name evidence="1" type="ORF">NCTC13102_00520</name>
</gene>
<protein>
    <submittedName>
        <fullName evidence="1">Uncharacterized protein</fullName>
    </submittedName>
</protein>
<evidence type="ECO:0000313" key="1">
    <source>
        <dbReference type="EMBL" id="SQB98070.1"/>
    </source>
</evidence>
<proteinExistence type="predicted"/>
<dbReference type="EMBL" id="UAWL01000006">
    <property type="protein sequence ID" value="SQB98070.1"/>
    <property type="molecule type" value="Genomic_DNA"/>
</dbReference>